<gene>
    <name evidence="6" type="ORF">HHI36_012923</name>
</gene>
<dbReference type="PANTHER" id="PTHR23507">
    <property type="entry name" value="ZGC:174356"/>
    <property type="match status" value="1"/>
</dbReference>
<dbReference type="InterPro" id="IPR036259">
    <property type="entry name" value="MFS_trans_sf"/>
</dbReference>
<evidence type="ECO:0008006" key="8">
    <source>
        <dbReference type="Google" id="ProtNLM"/>
    </source>
</evidence>
<sequence>MSLTSIPKALEAEFVTHNSERTLFQKVLYMATHITVEPLVFLAVLPSTMNELTTQNMNLEKACRVNIRYNDSVCDALASRNKTGYEPYQEQEVQKLVSNMLAIKMAVLGSYPAFLMLFLGSWSDRHGRRKPLILMPVIGEFIASILLFFCSYFFMETSVEYSMLSQTIPLALGGTWACGFLGLYTYVSGLCSNEDRTIRIGTVTMFQISSGTLGIFLSGMMLNLVGLKGVYLISATSLLVALTYGIFMIKEKFIVENKPEGGLKDFFSLVHIKNTFKVCFKQGSDNRRSKILVIMLLSTMIMGPLHGEIAVVYMYTRIKCGWNEIDYSIYNSLHSIIQVFGSIFALSVFSKYFKLEDAMLGMIAMISKICACFIFAFATSGSIFYVGAFVEIFHSTCHIALRSLMTRIVPTHELGQANSVFGIFEAFTPLIFGPFYMKLYTSTITIFPGAFYIVTSGLYMITFYLFFWMYRTYKNEEKMKMKLEKQTEQEDKLLKVKPDSAQKKSLEKISI</sequence>
<feature type="transmembrane region" description="Helical" evidence="5">
    <location>
        <begin position="229"/>
        <end position="249"/>
    </location>
</feature>
<name>A0ABD2NGP2_9CUCU</name>
<feature type="transmembrane region" description="Helical" evidence="5">
    <location>
        <begin position="167"/>
        <end position="186"/>
    </location>
</feature>
<dbReference type="PANTHER" id="PTHR23507:SF1">
    <property type="entry name" value="FI18259P1-RELATED"/>
    <property type="match status" value="1"/>
</dbReference>
<evidence type="ECO:0000313" key="7">
    <source>
        <dbReference type="Proteomes" id="UP001516400"/>
    </source>
</evidence>
<keyword evidence="4 5" id="KW-0472">Membrane</keyword>
<dbReference type="InterPro" id="IPR011701">
    <property type="entry name" value="MFS"/>
</dbReference>
<accession>A0ABD2NGP2</accession>
<evidence type="ECO:0000313" key="6">
    <source>
        <dbReference type="EMBL" id="KAL3277580.1"/>
    </source>
</evidence>
<dbReference type="EMBL" id="JABFTP020000103">
    <property type="protein sequence ID" value="KAL3277580.1"/>
    <property type="molecule type" value="Genomic_DNA"/>
</dbReference>
<feature type="transmembrane region" description="Helical" evidence="5">
    <location>
        <begin position="358"/>
        <end position="377"/>
    </location>
</feature>
<dbReference type="GO" id="GO:0016020">
    <property type="term" value="C:membrane"/>
    <property type="evidence" value="ECO:0007669"/>
    <property type="project" value="UniProtKB-SubCell"/>
</dbReference>
<dbReference type="Proteomes" id="UP001516400">
    <property type="component" value="Unassembled WGS sequence"/>
</dbReference>
<evidence type="ECO:0000256" key="5">
    <source>
        <dbReference type="SAM" id="Phobius"/>
    </source>
</evidence>
<feature type="transmembrane region" description="Helical" evidence="5">
    <location>
        <begin position="449"/>
        <end position="470"/>
    </location>
</feature>
<dbReference type="AlphaFoldDB" id="A0ABD2NGP2"/>
<proteinExistence type="predicted"/>
<protein>
    <recommendedName>
        <fullName evidence="8">Solute carrier family 46 member 3</fullName>
    </recommendedName>
</protein>
<feature type="transmembrane region" description="Helical" evidence="5">
    <location>
        <begin position="327"/>
        <end position="346"/>
    </location>
</feature>
<comment type="caution">
    <text evidence="6">The sequence shown here is derived from an EMBL/GenBank/DDBJ whole genome shotgun (WGS) entry which is preliminary data.</text>
</comment>
<feature type="transmembrane region" description="Helical" evidence="5">
    <location>
        <begin position="101"/>
        <end position="120"/>
    </location>
</feature>
<keyword evidence="2 5" id="KW-0812">Transmembrane</keyword>
<keyword evidence="7" id="KW-1185">Reference proteome</keyword>
<evidence type="ECO:0000256" key="3">
    <source>
        <dbReference type="ARBA" id="ARBA00022989"/>
    </source>
</evidence>
<evidence type="ECO:0000256" key="1">
    <source>
        <dbReference type="ARBA" id="ARBA00004141"/>
    </source>
</evidence>
<organism evidence="6 7">
    <name type="scientific">Cryptolaemus montrouzieri</name>
    <dbReference type="NCBI Taxonomy" id="559131"/>
    <lineage>
        <taxon>Eukaryota</taxon>
        <taxon>Metazoa</taxon>
        <taxon>Ecdysozoa</taxon>
        <taxon>Arthropoda</taxon>
        <taxon>Hexapoda</taxon>
        <taxon>Insecta</taxon>
        <taxon>Pterygota</taxon>
        <taxon>Neoptera</taxon>
        <taxon>Endopterygota</taxon>
        <taxon>Coleoptera</taxon>
        <taxon>Polyphaga</taxon>
        <taxon>Cucujiformia</taxon>
        <taxon>Coccinelloidea</taxon>
        <taxon>Coccinellidae</taxon>
        <taxon>Scymninae</taxon>
        <taxon>Scymnini</taxon>
        <taxon>Cryptolaemus</taxon>
    </lineage>
</organism>
<feature type="transmembrane region" description="Helical" evidence="5">
    <location>
        <begin position="291"/>
        <end position="315"/>
    </location>
</feature>
<evidence type="ECO:0000256" key="2">
    <source>
        <dbReference type="ARBA" id="ARBA00022692"/>
    </source>
</evidence>
<dbReference type="Pfam" id="PF07690">
    <property type="entry name" value="MFS_1"/>
    <property type="match status" value="1"/>
</dbReference>
<reference evidence="6 7" key="1">
    <citation type="journal article" date="2021" name="BMC Biol.">
        <title>Horizontally acquired antibacterial genes associated with adaptive radiation of ladybird beetles.</title>
        <authorList>
            <person name="Li H.S."/>
            <person name="Tang X.F."/>
            <person name="Huang Y.H."/>
            <person name="Xu Z.Y."/>
            <person name="Chen M.L."/>
            <person name="Du X.Y."/>
            <person name="Qiu B.Y."/>
            <person name="Chen P.T."/>
            <person name="Zhang W."/>
            <person name="Slipinski A."/>
            <person name="Escalona H.E."/>
            <person name="Waterhouse R.M."/>
            <person name="Zwick A."/>
            <person name="Pang H."/>
        </authorList>
    </citation>
    <scope>NUCLEOTIDE SEQUENCE [LARGE SCALE GENOMIC DNA]</scope>
    <source>
        <strain evidence="6">SYSU2018</strain>
    </source>
</reference>
<feature type="transmembrane region" description="Helical" evidence="5">
    <location>
        <begin position="198"/>
        <end position="217"/>
    </location>
</feature>
<keyword evidence="3 5" id="KW-1133">Transmembrane helix</keyword>
<evidence type="ECO:0000256" key="4">
    <source>
        <dbReference type="ARBA" id="ARBA00023136"/>
    </source>
</evidence>
<dbReference type="SUPFAM" id="SSF103473">
    <property type="entry name" value="MFS general substrate transporter"/>
    <property type="match status" value="1"/>
</dbReference>
<feature type="transmembrane region" description="Helical" evidence="5">
    <location>
        <begin position="132"/>
        <end position="155"/>
    </location>
</feature>
<comment type="subcellular location">
    <subcellularLocation>
        <location evidence="1">Membrane</location>
        <topology evidence="1">Multi-pass membrane protein</topology>
    </subcellularLocation>
</comment>
<dbReference type="Gene3D" id="1.20.1250.20">
    <property type="entry name" value="MFS general substrate transporter like domains"/>
    <property type="match status" value="1"/>
</dbReference>
<feature type="transmembrane region" description="Helical" evidence="5">
    <location>
        <begin position="417"/>
        <end position="437"/>
    </location>
</feature>